<gene>
    <name evidence="1" type="ORF">C7M61_004669</name>
</gene>
<organism evidence="1 2">
    <name type="scientific">Candidozyma pseudohaemuli</name>
    <dbReference type="NCBI Taxonomy" id="418784"/>
    <lineage>
        <taxon>Eukaryota</taxon>
        <taxon>Fungi</taxon>
        <taxon>Dikarya</taxon>
        <taxon>Ascomycota</taxon>
        <taxon>Saccharomycotina</taxon>
        <taxon>Pichiomycetes</taxon>
        <taxon>Metschnikowiaceae</taxon>
        <taxon>Candidozyma</taxon>
    </lineage>
</organism>
<evidence type="ECO:0000313" key="2">
    <source>
        <dbReference type="Proteomes" id="UP000241107"/>
    </source>
</evidence>
<sequence length="249" mass="28797">MSSRNQFRKNIGSVGPIGEPFLNGVPHFGGNFTIPFALCDKDEYLLWLFHVIGQIRSQYGPHITKYIVEYIHGNDVLEELPIDLAEQIMIRNLAKTLIRVILAYGVCIIYNQQYCDLALGPLDCLRKFHQNFCKYELSDVEEWFSNWAVIMTKLRAEGEIEVYEFSKQINGFTDEELELFDNMSTGLYDKKGLIRRYFQGLDSDVLDLYPRAAAFLLKDRQPILFEKAIDLSWFLSKPLSEAVGPEEDF</sequence>
<accession>A0A2P7YHJ1</accession>
<name>A0A2P7YHJ1_9ASCO</name>
<dbReference type="RefSeq" id="XP_024711938.1">
    <property type="nucleotide sequence ID" value="XM_024859986.1"/>
</dbReference>
<dbReference type="AlphaFoldDB" id="A0A2P7YHJ1"/>
<protein>
    <submittedName>
        <fullName evidence="1">Uncharacterized protein</fullName>
    </submittedName>
</protein>
<proteinExistence type="predicted"/>
<dbReference type="GeneID" id="36568056"/>
<dbReference type="EMBL" id="PYFQ01000016">
    <property type="protein sequence ID" value="PSK35422.1"/>
    <property type="molecule type" value="Genomic_DNA"/>
</dbReference>
<dbReference type="OrthoDB" id="10308885at2759"/>
<dbReference type="Proteomes" id="UP000241107">
    <property type="component" value="Unassembled WGS sequence"/>
</dbReference>
<evidence type="ECO:0000313" key="1">
    <source>
        <dbReference type="EMBL" id="PSK35422.1"/>
    </source>
</evidence>
<comment type="caution">
    <text evidence="1">The sequence shown here is derived from an EMBL/GenBank/DDBJ whole genome shotgun (WGS) entry which is preliminary data.</text>
</comment>
<reference evidence="1 2" key="1">
    <citation type="submission" date="2018-03" db="EMBL/GenBank/DDBJ databases">
        <title>Candida pseudohaemulonii genome assembly and annotation.</title>
        <authorList>
            <person name="Munoz J.F."/>
            <person name="Gade L.G."/>
            <person name="Chow N.A."/>
            <person name="Litvintseva A.P."/>
            <person name="Loparev V.N."/>
            <person name="Cuomo C.A."/>
        </authorList>
    </citation>
    <scope>NUCLEOTIDE SEQUENCE [LARGE SCALE GENOMIC DNA]</scope>
    <source>
        <strain evidence="1 2">B12108</strain>
    </source>
</reference>
<keyword evidence="2" id="KW-1185">Reference proteome</keyword>
<dbReference type="VEuPathDB" id="FungiDB:C7M61_004669"/>